<dbReference type="InterPro" id="IPR050964">
    <property type="entry name" value="Striated_Muscle_Regulatory"/>
</dbReference>
<dbReference type="InterPro" id="IPR036116">
    <property type="entry name" value="FN3_sf"/>
</dbReference>
<keyword evidence="1" id="KW-0677">Repeat</keyword>
<dbReference type="PANTHER" id="PTHR13817">
    <property type="entry name" value="TITIN"/>
    <property type="match status" value="1"/>
</dbReference>
<dbReference type="InterPro" id="IPR003961">
    <property type="entry name" value="FN3_dom"/>
</dbReference>
<feature type="domain" description="Fibronectin type-III" evidence="2">
    <location>
        <begin position="1"/>
        <end position="40"/>
    </location>
</feature>
<feature type="domain" description="Fibronectin type-III" evidence="2">
    <location>
        <begin position="46"/>
        <end position="141"/>
    </location>
</feature>
<dbReference type="PANTHER" id="PTHR13817:SF151">
    <property type="entry name" value="TITIN"/>
    <property type="match status" value="1"/>
</dbReference>
<dbReference type="STRING" id="44316.ENSEGOP00005012506"/>
<accession>A0A3L8SET5</accession>
<evidence type="ECO:0000259" key="2">
    <source>
        <dbReference type="PROSITE" id="PS50853"/>
    </source>
</evidence>
<dbReference type="SMART" id="SM00060">
    <property type="entry name" value="FN3"/>
    <property type="match status" value="1"/>
</dbReference>
<gene>
    <name evidence="3" type="ORF">DV515_00008301</name>
</gene>
<dbReference type="GO" id="GO:0031430">
    <property type="term" value="C:M band"/>
    <property type="evidence" value="ECO:0007669"/>
    <property type="project" value="TreeGrafter"/>
</dbReference>
<dbReference type="EMBL" id="QUSF01000024">
    <property type="protein sequence ID" value="RLW01048.1"/>
    <property type="molecule type" value="Genomic_DNA"/>
</dbReference>
<dbReference type="Pfam" id="PF00041">
    <property type="entry name" value="fn3"/>
    <property type="match status" value="2"/>
</dbReference>
<dbReference type="Proteomes" id="UP000276834">
    <property type="component" value="Unassembled WGS sequence"/>
</dbReference>
<evidence type="ECO:0000256" key="1">
    <source>
        <dbReference type="ARBA" id="ARBA00022737"/>
    </source>
</evidence>
<dbReference type="OrthoDB" id="504170at2759"/>
<sequence>MYTVTGLVPDAEYQFRVIAQNDIGESEASPASEPVVCKDPFDKPSQPGEIEITSIFKDSITLEWERPESDGGKEILGYWVEYRQSGESTWKKCNKERIKDRQFTVGGLLEATEYEFRVFAENQTGLSRPRRTAMAVKTKLTCKQKFIVTFAVILL</sequence>
<proteinExistence type="predicted"/>
<evidence type="ECO:0000313" key="3">
    <source>
        <dbReference type="EMBL" id="RLW01048.1"/>
    </source>
</evidence>
<organism evidence="3 4">
    <name type="scientific">Chloebia gouldiae</name>
    <name type="common">Gouldian finch</name>
    <name type="synonym">Erythrura gouldiae</name>
    <dbReference type="NCBI Taxonomy" id="44316"/>
    <lineage>
        <taxon>Eukaryota</taxon>
        <taxon>Metazoa</taxon>
        <taxon>Chordata</taxon>
        <taxon>Craniata</taxon>
        <taxon>Vertebrata</taxon>
        <taxon>Euteleostomi</taxon>
        <taxon>Archelosauria</taxon>
        <taxon>Archosauria</taxon>
        <taxon>Dinosauria</taxon>
        <taxon>Saurischia</taxon>
        <taxon>Theropoda</taxon>
        <taxon>Coelurosauria</taxon>
        <taxon>Aves</taxon>
        <taxon>Neognathae</taxon>
        <taxon>Neoaves</taxon>
        <taxon>Telluraves</taxon>
        <taxon>Australaves</taxon>
        <taxon>Passeriformes</taxon>
        <taxon>Passeroidea</taxon>
        <taxon>Passeridae</taxon>
        <taxon>Chloebia</taxon>
    </lineage>
</organism>
<keyword evidence="4" id="KW-1185">Reference proteome</keyword>
<dbReference type="CDD" id="cd00063">
    <property type="entry name" value="FN3"/>
    <property type="match status" value="2"/>
</dbReference>
<dbReference type="SUPFAM" id="SSF49265">
    <property type="entry name" value="Fibronectin type III"/>
    <property type="match status" value="1"/>
</dbReference>
<dbReference type="PROSITE" id="PS50853">
    <property type="entry name" value="FN3"/>
    <property type="match status" value="2"/>
</dbReference>
<dbReference type="FunFam" id="2.60.40.10:FF:000983">
    <property type="entry name" value="titin isoform X1"/>
    <property type="match status" value="1"/>
</dbReference>
<reference evidence="3 4" key="1">
    <citation type="journal article" date="2018" name="Proc. R. Soc. B">
        <title>A non-coding region near Follistatin controls head colour polymorphism in the Gouldian finch.</title>
        <authorList>
            <person name="Toomey M.B."/>
            <person name="Marques C.I."/>
            <person name="Andrade P."/>
            <person name="Araujo P.M."/>
            <person name="Sabatino S."/>
            <person name="Gazda M.A."/>
            <person name="Afonso S."/>
            <person name="Lopes R.J."/>
            <person name="Corbo J.C."/>
            <person name="Carneiro M."/>
        </authorList>
    </citation>
    <scope>NUCLEOTIDE SEQUENCE [LARGE SCALE GENOMIC DNA]</scope>
    <source>
        <strain evidence="3">Red01</strain>
        <tissue evidence="3">Muscle</tissue>
    </source>
</reference>
<protein>
    <recommendedName>
        <fullName evidence="2">Fibronectin type-III domain-containing protein</fullName>
    </recommendedName>
</protein>
<evidence type="ECO:0000313" key="4">
    <source>
        <dbReference type="Proteomes" id="UP000276834"/>
    </source>
</evidence>
<comment type="caution">
    <text evidence="3">The sequence shown here is derived from an EMBL/GenBank/DDBJ whole genome shotgun (WGS) entry which is preliminary data.</text>
</comment>
<dbReference type="Gene3D" id="2.60.40.10">
    <property type="entry name" value="Immunoglobulins"/>
    <property type="match status" value="2"/>
</dbReference>
<name>A0A3L8SET5_CHLGU</name>
<dbReference type="GO" id="GO:0045214">
    <property type="term" value="P:sarcomere organization"/>
    <property type="evidence" value="ECO:0007669"/>
    <property type="project" value="TreeGrafter"/>
</dbReference>
<dbReference type="PRINTS" id="PR00014">
    <property type="entry name" value="FNTYPEIII"/>
</dbReference>
<dbReference type="InterPro" id="IPR013783">
    <property type="entry name" value="Ig-like_fold"/>
</dbReference>
<dbReference type="AlphaFoldDB" id="A0A3L8SET5"/>